<feature type="chain" id="PRO_5006394984" description="MtrB/PioB family decaheme-associated outer membrane protein" evidence="4">
    <location>
        <begin position="27"/>
        <end position="843"/>
    </location>
</feature>
<reference evidence="5 6" key="1">
    <citation type="submission" date="2015-05" db="EMBL/GenBank/DDBJ databases">
        <title>Genome sequencing and analysis of members of genus Stenotrophomonas.</title>
        <authorList>
            <person name="Patil P.P."/>
            <person name="Midha S."/>
            <person name="Patil P.B."/>
        </authorList>
    </citation>
    <scope>NUCLEOTIDE SEQUENCE [LARGE SCALE GENOMIC DNA]</scope>
    <source>
        <strain evidence="5 6">DSM 18941</strain>
    </source>
</reference>
<proteinExistence type="predicted"/>
<organism evidence="5 6">
    <name type="scientific">Stenotrophomonas terrae</name>
    <dbReference type="NCBI Taxonomy" id="405446"/>
    <lineage>
        <taxon>Bacteria</taxon>
        <taxon>Pseudomonadati</taxon>
        <taxon>Pseudomonadota</taxon>
        <taxon>Gammaproteobacteria</taxon>
        <taxon>Lysobacterales</taxon>
        <taxon>Lysobacteraceae</taxon>
        <taxon>Stenotrophomonas</taxon>
    </lineage>
</organism>
<dbReference type="SUPFAM" id="SSF56935">
    <property type="entry name" value="Porins"/>
    <property type="match status" value="2"/>
</dbReference>
<dbReference type="Pfam" id="PF11854">
    <property type="entry name" value="MtrB_PioB"/>
    <property type="match status" value="1"/>
</dbReference>
<dbReference type="InterPro" id="IPR036942">
    <property type="entry name" value="Beta-barrel_TonB_sf"/>
</dbReference>
<dbReference type="EMBL" id="LDJJ01000002">
    <property type="protein sequence ID" value="KRG72615.1"/>
    <property type="molecule type" value="Genomic_DNA"/>
</dbReference>
<keyword evidence="2" id="KW-0472">Membrane</keyword>
<dbReference type="Proteomes" id="UP000051863">
    <property type="component" value="Unassembled WGS sequence"/>
</dbReference>
<dbReference type="GO" id="GO:0009279">
    <property type="term" value="C:cell outer membrane"/>
    <property type="evidence" value="ECO:0007669"/>
    <property type="project" value="UniProtKB-SubCell"/>
</dbReference>
<keyword evidence="3" id="KW-0998">Cell outer membrane</keyword>
<protein>
    <recommendedName>
        <fullName evidence="7">MtrB/PioB family decaheme-associated outer membrane protein</fullName>
    </recommendedName>
</protein>
<keyword evidence="6" id="KW-1185">Reference proteome</keyword>
<evidence type="ECO:0000256" key="4">
    <source>
        <dbReference type="SAM" id="SignalP"/>
    </source>
</evidence>
<comment type="subcellular location">
    <subcellularLocation>
        <location evidence="1">Cell outer membrane</location>
    </subcellularLocation>
</comment>
<name>A0A0R0D2S3_9GAMM</name>
<dbReference type="Gene3D" id="2.40.170.20">
    <property type="entry name" value="TonB-dependent receptor, beta-barrel domain"/>
    <property type="match status" value="1"/>
</dbReference>
<evidence type="ECO:0000313" key="5">
    <source>
        <dbReference type="EMBL" id="KRG72615.1"/>
    </source>
</evidence>
<dbReference type="InterPro" id="IPR020016">
    <property type="entry name" value="Decahaem-assoc_OM_MtrB/PioB"/>
</dbReference>
<gene>
    <name evidence="5" type="ORF">ABB27_00260</name>
</gene>
<evidence type="ECO:0000313" key="6">
    <source>
        <dbReference type="Proteomes" id="UP000051863"/>
    </source>
</evidence>
<evidence type="ECO:0000256" key="2">
    <source>
        <dbReference type="ARBA" id="ARBA00023136"/>
    </source>
</evidence>
<evidence type="ECO:0000256" key="1">
    <source>
        <dbReference type="ARBA" id="ARBA00004442"/>
    </source>
</evidence>
<keyword evidence="4" id="KW-0732">Signal</keyword>
<accession>A0A0R0D2S3</accession>
<dbReference type="AlphaFoldDB" id="A0A0R0D2S3"/>
<evidence type="ECO:0008006" key="7">
    <source>
        <dbReference type="Google" id="ProtNLM"/>
    </source>
</evidence>
<feature type="signal peptide" evidence="4">
    <location>
        <begin position="1"/>
        <end position="26"/>
    </location>
</feature>
<dbReference type="PATRIC" id="fig|405446.3.peg.756"/>
<comment type="caution">
    <text evidence="5">The sequence shown here is derived from an EMBL/GenBank/DDBJ whole genome shotgun (WGS) entry which is preliminary data.</text>
</comment>
<evidence type="ECO:0000256" key="3">
    <source>
        <dbReference type="ARBA" id="ARBA00023237"/>
    </source>
</evidence>
<sequence length="843" mass="94096">MCTRNRSRNCRCSLLSLALIAGLAQAQDSGGGVDLQFGNWLDPSGRIGWDGCDPDGESWLSAENKRTPTGFLYGCAPQLATAKPFGDNGWTWSGNVALGFLHLSGDERNTNWRRFRDPDDGVVLQANFSLARAEDGRYVDVRMSHLDRDNQYLRAVFGQAGRYKVQAFARSTPNVLSGNARSIWDGVGSAHLTLKPGVAAAGSSAAQVAAISAAQPLSSLSVVRDKVGVSVNYLLNPRWTGYASLSHEERSGARPFGGPFFFNYPFPANGGVYEIPRPIEDSTLNFMGGFRFVGNVWRTDFNYTGSFFRNAHSSYDYQVPYGLYSVAGAYTPPLTQGSFAYEPENDYHRLGLTFGRKLPSWNGDFSVNLALTTMRQNEKLLAPMDCQGQFGQALAPPFIYDCANWNTTDALSRKRAGLAINNQKVDARLVLMPNDDVTWRNTARYLREDYSGSYWAYNPLTDQYGYIAENGAQGSVVPGEMGVWDRGPNASVLTRIRNLPLDKETREVSTGADFRSSNKNTLSASYTYTAIERAHREVATTHDNLLKLGWNNRALDWLSFRANYSYLDRSGSRYYYDPYEFTFSSSLPGFVEPAGGLSPHTVSNLRKYDIASRTQQKLDLMATFILPHDMTIYASVRGDRNRYDAQIGRQRFDTYAGSVQWEWQPNPNTTASAWYGLDRSTLVFANVNDATGSDPALGGPTYPEANRWWMDDAQRNHYAGLNFTRRLGRATLDLAWNWTYSRGKTSYRMNSPDALTTPANAALASGSYPVMVYRVNSVTAGLSLPLNKRMRLRLFDTYERGNLSDWHYFGFEDTLVYDHRVYTDGGPSSYNVNLVGMLFEVAL</sequence>